<accession>A0A1F2WKV6</accession>
<organism evidence="1 2">
    <name type="scientific">Candidatus Solincola sediminis</name>
    <dbReference type="NCBI Taxonomy" id="1797199"/>
    <lineage>
        <taxon>Bacteria</taxon>
        <taxon>Bacillati</taxon>
        <taxon>Actinomycetota</taxon>
        <taxon>Candidatus Geothermincolia</taxon>
        <taxon>Candidatus Geothermincolales</taxon>
        <taxon>Candidatus Geothermincolaceae</taxon>
        <taxon>Candidatus Solincola</taxon>
    </lineage>
</organism>
<name>A0A1F2WKV6_9ACTN</name>
<dbReference type="Proteomes" id="UP000177876">
    <property type="component" value="Unassembled WGS sequence"/>
</dbReference>
<dbReference type="EMBL" id="MELK01000033">
    <property type="protein sequence ID" value="OFW57488.1"/>
    <property type="molecule type" value="Genomic_DNA"/>
</dbReference>
<dbReference type="AlphaFoldDB" id="A0A1F2WKV6"/>
<comment type="caution">
    <text evidence="1">The sequence shown here is derived from an EMBL/GenBank/DDBJ whole genome shotgun (WGS) entry which is preliminary data.</text>
</comment>
<evidence type="ECO:0000313" key="1">
    <source>
        <dbReference type="EMBL" id="OFW57488.1"/>
    </source>
</evidence>
<dbReference type="STRING" id="1797197.A2Y75_00935"/>
<proteinExistence type="predicted"/>
<sequence length="367" mass="41930">MEKGWTVYQLEACPECKVPTLVTKEHTWLNNGEMVQARDDGHRVIFLESDNLDPLFTEIGNIIGRPVENILIGAVRRALRMYLRLFVPKETREKVRTKEISLKAIDDGFRELGRPMGYGSYEFVDMRYEGDGEDFFTVSISEPFSVPISAASHCAAMEAILDTDYAVTYSEVGPDKYNIFAFPSPHPRAFRGRMKTDRYEHHDGDFEHERCPTCDAPKALSVCRWYIERGVIFNEALRHRMAVIGSQYLDPIFVELEAELGETIPRTIVEAQRRFTKTGFYSFESVRDAGDFRSQLALRGLGNLRELQIGKRGLYMLVENIAVPHLVVGMMQGIFETAFDLESNVDWEISRGNLRMELAPKAFAMNT</sequence>
<protein>
    <submittedName>
        <fullName evidence="1">Uncharacterized protein</fullName>
    </submittedName>
</protein>
<gene>
    <name evidence="1" type="ORF">A2Y75_00935</name>
</gene>
<evidence type="ECO:0000313" key="2">
    <source>
        <dbReference type="Proteomes" id="UP000177876"/>
    </source>
</evidence>
<reference evidence="1 2" key="1">
    <citation type="journal article" date="2016" name="Nat. Commun.">
        <title>Thousands of microbial genomes shed light on interconnected biogeochemical processes in an aquifer system.</title>
        <authorList>
            <person name="Anantharaman K."/>
            <person name="Brown C.T."/>
            <person name="Hug L.A."/>
            <person name="Sharon I."/>
            <person name="Castelle C.J."/>
            <person name="Probst A.J."/>
            <person name="Thomas B.C."/>
            <person name="Singh A."/>
            <person name="Wilkins M.J."/>
            <person name="Karaoz U."/>
            <person name="Brodie E.L."/>
            <person name="Williams K.H."/>
            <person name="Hubbard S.S."/>
            <person name="Banfield J.F."/>
        </authorList>
    </citation>
    <scope>NUCLEOTIDE SEQUENCE [LARGE SCALE GENOMIC DNA]</scope>
</reference>